<feature type="compositionally biased region" description="Polar residues" evidence="1">
    <location>
        <begin position="1"/>
        <end position="13"/>
    </location>
</feature>
<reference evidence="2" key="1">
    <citation type="submission" date="2021-03" db="EMBL/GenBank/DDBJ databases">
        <title>Evolutionary innovations through gain and loss of genes in the ectomycorrhizal Boletales.</title>
        <authorList>
            <person name="Wu G."/>
            <person name="Miyauchi S."/>
            <person name="Morin E."/>
            <person name="Yang Z.-L."/>
            <person name="Xu J."/>
            <person name="Martin F.M."/>
        </authorList>
    </citation>
    <scope>NUCLEOTIDE SEQUENCE</scope>
    <source>
        <strain evidence="2">BR01</strain>
    </source>
</reference>
<dbReference type="OrthoDB" id="3267321at2759"/>
<feature type="region of interest" description="Disordered" evidence="1">
    <location>
        <begin position="1"/>
        <end position="23"/>
    </location>
</feature>
<dbReference type="EMBL" id="JAGFBS010000105">
    <property type="protein sequence ID" value="KAG6369118.1"/>
    <property type="molecule type" value="Genomic_DNA"/>
</dbReference>
<gene>
    <name evidence="2" type="ORF">JVT61DRAFT_1448</name>
</gene>
<comment type="caution">
    <text evidence="2">The sequence shown here is derived from an EMBL/GenBank/DDBJ whole genome shotgun (WGS) entry which is preliminary data.</text>
</comment>
<accession>A0A8I2YC03</accession>
<keyword evidence="3" id="KW-1185">Reference proteome</keyword>
<evidence type="ECO:0000313" key="3">
    <source>
        <dbReference type="Proteomes" id="UP000683000"/>
    </source>
</evidence>
<evidence type="ECO:0000313" key="2">
    <source>
        <dbReference type="EMBL" id="KAG6369118.1"/>
    </source>
</evidence>
<name>A0A8I2YC03_9AGAM</name>
<dbReference type="Proteomes" id="UP000683000">
    <property type="component" value="Unassembled WGS sequence"/>
</dbReference>
<protein>
    <submittedName>
        <fullName evidence="2">Uncharacterized protein</fullName>
    </submittedName>
</protein>
<organism evidence="2 3">
    <name type="scientific">Boletus reticuloceps</name>
    <dbReference type="NCBI Taxonomy" id="495285"/>
    <lineage>
        <taxon>Eukaryota</taxon>
        <taxon>Fungi</taxon>
        <taxon>Dikarya</taxon>
        <taxon>Basidiomycota</taxon>
        <taxon>Agaricomycotina</taxon>
        <taxon>Agaricomycetes</taxon>
        <taxon>Agaricomycetidae</taxon>
        <taxon>Boletales</taxon>
        <taxon>Boletineae</taxon>
        <taxon>Boletaceae</taxon>
        <taxon>Boletoideae</taxon>
        <taxon>Boletus</taxon>
    </lineage>
</organism>
<evidence type="ECO:0000256" key="1">
    <source>
        <dbReference type="SAM" id="MobiDB-lite"/>
    </source>
</evidence>
<dbReference type="AlphaFoldDB" id="A0A8I2YC03"/>
<sequence>MNTAENINSSADNCASDGRKQSPPAFLDLADSAVRLDTNMPDISAHLKLRRLEHERQHIIQWKLFEE</sequence>
<proteinExistence type="predicted"/>